<proteinExistence type="predicted"/>
<protein>
    <submittedName>
        <fullName evidence="2">Uncharacterized protein DUF3427</fullName>
    </submittedName>
</protein>
<dbReference type="RefSeq" id="WP_131865209.1">
    <property type="nucleotide sequence ID" value="NZ_SMCR01000004.1"/>
</dbReference>
<organism evidence="2 3">
    <name type="scientific">Biostraticola tofi</name>
    <dbReference type="NCBI Taxonomy" id="466109"/>
    <lineage>
        <taxon>Bacteria</taxon>
        <taxon>Pseudomonadati</taxon>
        <taxon>Pseudomonadota</taxon>
        <taxon>Gammaproteobacteria</taxon>
        <taxon>Enterobacterales</taxon>
        <taxon>Bruguierivoracaceae</taxon>
        <taxon>Biostraticola</taxon>
    </lineage>
</organism>
<dbReference type="AlphaFoldDB" id="A0A4R3YU67"/>
<keyword evidence="3" id="KW-1185">Reference proteome</keyword>
<gene>
    <name evidence="2" type="ORF">EDC52_10455</name>
</gene>
<dbReference type="InterPro" id="IPR003615">
    <property type="entry name" value="HNH_nuc"/>
</dbReference>
<comment type="caution">
    <text evidence="2">The sequence shown here is derived from an EMBL/GenBank/DDBJ whole genome shotgun (WGS) entry which is preliminary data.</text>
</comment>
<dbReference type="Pfam" id="PF13391">
    <property type="entry name" value="HNH_2"/>
    <property type="match status" value="1"/>
</dbReference>
<evidence type="ECO:0000259" key="1">
    <source>
        <dbReference type="Pfam" id="PF13391"/>
    </source>
</evidence>
<dbReference type="OrthoDB" id="529575at2"/>
<reference evidence="2 3" key="1">
    <citation type="submission" date="2019-03" db="EMBL/GenBank/DDBJ databases">
        <title>Genomic Encyclopedia of Type Strains, Phase IV (KMG-IV): sequencing the most valuable type-strain genomes for metagenomic binning, comparative biology and taxonomic classification.</title>
        <authorList>
            <person name="Goeker M."/>
        </authorList>
    </citation>
    <scope>NUCLEOTIDE SEQUENCE [LARGE SCALE GENOMIC DNA]</scope>
    <source>
        <strain evidence="2 3">DSM 19580</strain>
    </source>
</reference>
<feature type="domain" description="HNH nuclease" evidence="1">
    <location>
        <begin position="192"/>
        <end position="241"/>
    </location>
</feature>
<evidence type="ECO:0000313" key="3">
    <source>
        <dbReference type="Proteomes" id="UP000295719"/>
    </source>
</evidence>
<dbReference type="Proteomes" id="UP000295719">
    <property type="component" value="Unassembled WGS sequence"/>
</dbReference>
<accession>A0A4R3YU67</accession>
<name>A0A4R3YU67_9GAMM</name>
<sequence>MSDQYTSSQLTRGEVYTRKQLKALFSIKDATLNNGIFRPKGTPSIWLFVTQTKTADRTQYEDKLEGDILTMQGQTLGRTDDLIISHQRRGDELVLFYRAHKSQYPGYGFEYIGTFRYVSHAGAQPTGFTLQKIGEDPITRVLETLSDDLQGEHYFDVADIEDERKKVLRAIVQRRGQHPFRRSLLKAYKGSCCITGCKIEEILEAAHIYPYKGEKSNAVANGLLLRADLHTLFDLKHLSVDPKTYQVHLSAKLIGTEYQVYEGNKLLLPEQAENMPSRSSLASHFSEFIAQHTGLSVSTPVK</sequence>
<dbReference type="EMBL" id="SMCR01000004">
    <property type="protein sequence ID" value="TCV96615.1"/>
    <property type="molecule type" value="Genomic_DNA"/>
</dbReference>
<evidence type="ECO:0000313" key="2">
    <source>
        <dbReference type="EMBL" id="TCV96615.1"/>
    </source>
</evidence>